<gene>
    <name evidence="2" type="ORF">DCMF_10755</name>
</gene>
<dbReference type="RefSeq" id="WP_148134438.1">
    <property type="nucleotide sequence ID" value="NZ_CP017634.1"/>
</dbReference>
<name>A0A3G1KRW2_FORW1</name>
<dbReference type="InterPro" id="IPR032466">
    <property type="entry name" value="Metal_Hydrolase"/>
</dbReference>
<dbReference type="InterPro" id="IPR006680">
    <property type="entry name" value="Amidohydro-rel"/>
</dbReference>
<dbReference type="OrthoDB" id="9797498at2"/>
<dbReference type="PANTHER" id="PTHR43135">
    <property type="entry name" value="ALPHA-D-RIBOSE 1-METHYLPHOSPHONATE 5-TRIPHOSPHATE DIPHOSPHATASE"/>
    <property type="match status" value="1"/>
</dbReference>
<reference evidence="2 3" key="1">
    <citation type="submission" date="2016-10" db="EMBL/GenBank/DDBJ databases">
        <title>Complete Genome Sequence of Peptococcaceae strain DCMF.</title>
        <authorList>
            <person name="Edwards R.J."/>
            <person name="Holland S.I."/>
            <person name="Deshpande N.P."/>
            <person name="Wong Y.K."/>
            <person name="Ertan H."/>
            <person name="Manefield M."/>
            <person name="Russell T.L."/>
            <person name="Lee M.J."/>
        </authorList>
    </citation>
    <scope>NUCLEOTIDE SEQUENCE [LARGE SCALE GENOMIC DNA]</scope>
    <source>
        <strain evidence="2 3">DCMF</strain>
    </source>
</reference>
<protein>
    <recommendedName>
        <fullName evidence="1">Amidohydrolase-related domain-containing protein</fullName>
    </recommendedName>
</protein>
<dbReference type="KEGG" id="fwa:DCMF_10755"/>
<dbReference type="SUPFAM" id="SSF51556">
    <property type="entry name" value="Metallo-dependent hydrolases"/>
    <property type="match status" value="1"/>
</dbReference>
<dbReference type="Gene3D" id="3.20.20.140">
    <property type="entry name" value="Metal-dependent hydrolases"/>
    <property type="match status" value="1"/>
</dbReference>
<dbReference type="AlphaFoldDB" id="A0A3G1KRW2"/>
<proteinExistence type="predicted"/>
<dbReference type="Proteomes" id="UP000323521">
    <property type="component" value="Chromosome"/>
</dbReference>
<dbReference type="Gene3D" id="2.30.40.10">
    <property type="entry name" value="Urease, subunit C, domain 1"/>
    <property type="match status" value="1"/>
</dbReference>
<accession>A0A3G1KRW2</accession>
<evidence type="ECO:0000259" key="1">
    <source>
        <dbReference type="Pfam" id="PF01979"/>
    </source>
</evidence>
<dbReference type="GO" id="GO:0016810">
    <property type="term" value="F:hydrolase activity, acting on carbon-nitrogen (but not peptide) bonds"/>
    <property type="evidence" value="ECO:0007669"/>
    <property type="project" value="InterPro"/>
</dbReference>
<keyword evidence="3" id="KW-1185">Reference proteome</keyword>
<evidence type="ECO:0000313" key="3">
    <source>
        <dbReference type="Proteomes" id="UP000323521"/>
    </source>
</evidence>
<dbReference type="Pfam" id="PF01979">
    <property type="entry name" value="Amidohydro_1"/>
    <property type="match status" value="1"/>
</dbReference>
<dbReference type="EMBL" id="CP017634">
    <property type="protein sequence ID" value="ATW25186.1"/>
    <property type="molecule type" value="Genomic_DNA"/>
</dbReference>
<evidence type="ECO:0000313" key="2">
    <source>
        <dbReference type="EMBL" id="ATW25186.1"/>
    </source>
</evidence>
<dbReference type="InterPro" id="IPR011059">
    <property type="entry name" value="Metal-dep_hydrolase_composite"/>
</dbReference>
<organism evidence="2 3">
    <name type="scientific">Formimonas warabiya</name>
    <dbReference type="NCBI Taxonomy" id="1761012"/>
    <lineage>
        <taxon>Bacteria</taxon>
        <taxon>Bacillati</taxon>
        <taxon>Bacillota</taxon>
        <taxon>Clostridia</taxon>
        <taxon>Eubacteriales</taxon>
        <taxon>Peptococcaceae</taxon>
        <taxon>Candidatus Formimonas</taxon>
    </lineage>
</organism>
<dbReference type="PANTHER" id="PTHR43135:SF3">
    <property type="entry name" value="ALPHA-D-RIBOSE 1-METHYLPHOSPHONATE 5-TRIPHOSPHATE DIPHOSPHATASE"/>
    <property type="match status" value="1"/>
</dbReference>
<feature type="domain" description="Amidohydrolase-related" evidence="1">
    <location>
        <begin position="67"/>
        <end position="392"/>
    </location>
</feature>
<sequence>MVKKMICRHDPAVLVPDSILDVAEGRLIRGKSVALKNGDIAGLLSSQERAAWVERERAQTVDLTGLTLLPGLIDCHVHFALDGVDFNQALERWKDPAQMEAHVKSAVAGFVEHGVLAVRDGSDIQGIGFRTKSSAAGSLVVRTTGFAIRRQGRYGTFLGPGVRDTAEAKRQIAQLARQGVDQIKVVVSGLVSFSQYGQVGPIQFSVPELKEIVRACHETGLPVMAHASSEAGVRTAVEAGVDSVEHGYFLSDASLEAMVQKGTAWVPTLIPIAVQARKPYADTHSPEGVCVLERTFRLQMEKIQKAVSLGVLLGIGTDAGAIGVRHGSSYFEEVQLFQEAGLSNGVILHMAIAHGAKIIGLEDRLGAVEPGKMACLLGIKGNPLSRLSALEEVQVVVC</sequence>
<dbReference type="SUPFAM" id="SSF51338">
    <property type="entry name" value="Composite domain of metallo-dependent hydrolases"/>
    <property type="match status" value="2"/>
</dbReference>
<dbReference type="InterPro" id="IPR051781">
    <property type="entry name" value="Metallo-dep_Hydrolase"/>
</dbReference>